<dbReference type="PRINTS" id="PR00081">
    <property type="entry name" value="GDHRDH"/>
</dbReference>
<proteinExistence type="inferred from homology"/>
<dbReference type="PANTHER" id="PTHR43477">
    <property type="entry name" value="DIHYDROANTICAPSIN 7-DEHYDROGENASE"/>
    <property type="match status" value="1"/>
</dbReference>
<keyword evidence="2" id="KW-0560">Oxidoreductase</keyword>
<dbReference type="InterPro" id="IPR051122">
    <property type="entry name" value="SDR_DHRS6-like"/>
</dbReference>
<protein>
    <submittedName>
        <fullName evidence="4">SDR family oxidoreductase</fullName>
    </submittedName>
</protein>
<dbReference type="InterPro" id="IPR036291">
    <property type="entry name" value="NAD(P)-bd_dom_sf"/>
</dbReference>
<reference evidence="4 5" key="1">
    <citation type="submission" date="2020-08" db="EMBL/GenBank/DDBJ databases">
        <title>Description of novel Flavobacterium F-380 isolate.</title>
        <authorList>
            <person name="Saticioglu I.B."/>
            <person name="Duman M."/>
            <person name="Altun S."/>
        </authorList>
    </citation>
    <scope>NUCLEOTIDE SEQUENCE [LARGE SCALE GENOMIC DNA]</scope>
    <source>
        <strain evidence="4 5">F-380</strain>
    </source>
</reference>
<evidence type="ECO:0000256" key="2">
    <source>
        <dbReference type="ARBA" id="ARBA00023002"/>
    </source>
</evidence>
<dbReference type="PROSITE" id="PS00061">
    <property type="entry name" value="ADH_SHORT"/>
    <property type="match status" value="1"/>
</dbReference>
<dbReference type="Pfam" id="PF13561">
    <property type="entry name" value="adh_short_C2"/>
    <property type="match status" value="1"/>
</dbReference>
<accession>A0ABR7J7H6</accession>
<name>A0ABR7J7H6_9FLAO</name>
<keyword evidence="3" id="KW-1133">Transmembrane helix</keyword>
<keyword evidence="3" id="KW-0472">Membrane</keyword>
<evidence type="ECO:0000313" key="4">
    <source>
        <dbReference type="EMBL" id="MBC5841484.1"/>
    </source>
</evidence>
<dbReference type="EMBL" id="JACRUJ010000002">
    <property type="protein sequence ID" value="MBC5841484.1"/>
    <property type="molecule type" value="Genomic_DNA"/>
</dbReference>
<feature type="transmembrane region" description="Helical" evidence="3">
    <location>
        <begin position="135"/>
        <end position="156"/>
    </location>
</feature>
<dbReference type="InterPro" id="IPR002347">
    <property type="entry name" value="SDR_fam"/>
</dbReference>
<keyword evidence="3" id="KW-0812">Transmembrane</keyword>
<dbReference type="Gene3D" id="3.40.50.720">
    <property type="entry name" value="NAD(P)-binding Rossmann-like Domain"/>
    <property type="match status" value="1"/>
</dbReference>
<dbReference type="SUPFAM" id="SSF51735">
    <property type="entry name" value="NAD(P)-binding Rossmann-fold domains"/>
    <property type="match status" value="1"/>
</dbReference>
<dbReference type="PANTHER" id="PTHR43477:SF1">
    <property type="entry name" value="DIHYDROANTICAPSIN 7-DEHYDROGENASE"/>
    <property type="match status" value="1"/>
</dbReference>
<dbReference type="InterPro" id="IPR020904">
    <property type="entry name" value="Sc_DH/Rdtase_CS"/>
</dbReference>
<dbReference type="RefSeq" id="WP_187010064.1">
    <property type="nucleotide sequence ID" value="NZ_JACRUI010000002.1"/>
</dbReference>
<evidence type="ECO:0000256" key="3">
    <source>
        <dbReference type="SAM" id="Phobius"/>
    </source>
</evidence>
<dbReference type="CDD" id="cd05233">
    <property type="entry name" value="SDR_c"/>
    <property type="match status" value="1"/>
</dbReference>
<dbReference type="Proteomes" id="UP000629963">
    <property type="component" value="Unassembled WGS sequence"/>
</dbReference>
<keyword evidence="5" id="KW-1185">Reference proteome</keyword>
<comment type="caution">
    <text evidence="4">The sequence shown here is derived from an EMBL/GenBank/DDBJ whole genome shotgun (WGS) entry which is preliminary data.</text>
</comment>
<comment type="similarity">
    <text evidence="1">Belongs to the short-chain dehydrogenases/reductases (SDR) family.</text>
</comment>
<sequence>MSYNPYTLLNKTILITGASSGIGKATAIACSKMGAKIIITGRNAQRLQETFDELENGAHAIIVADLLSKSDLELLINSIDKLDGIVHSAGIARHMLFNFLKEEQFDEMMEINFKIPTILTQQLLKQKKINNKSSIVFLTSISGIIFSYIGGSIYSASKGALNGLIKGLALEYASKNIRFNGVMPAMVETHLIDESDITDEQLKMDRQKYPLKRYGRPEEVAYAVIYLLSDASAWTTGTNILLDGGRTISL</sequence>
<evidence type="ECO:0000313" key="5">
    <source>
        <dbReference type="Proteomes" id="UP000629963"/>
    </source>
</evidence>
<evidence type="ECO:0000256" key="1">
    <source>
        <dbReference type="ARBA" id="ARBA00006484"/>
    </source>
</evidence>
<gene>
    <name evidence="4" type="ORF">H8R23_08705</name>
</gene>
<organism evidence="4 5">
    <name type="scientific">Flavobacterium kayseriense</name>
    <dbReference type="NCBI Taxonomy" id="2764714"/>
    <lineage>
        <taxon>Bacteria</taxon>
        <taxon>Pseudomonadati</taxon>
        <taxon>Bacteroidota</taxon>
        <taxon>Flavobacteriia</taxon>
        <taxon>Flavobacteriales</taxon>
        <taxon>Flavobacteriaceae</taxon>
        <taxon>Flavobacterium</taxon>
    </lineage>
</organism>